<feature type="compositionally biased region" description="Polar residues" evidence="1">
    <location>
        <begin position="314"/>
        <end position="342"/>
    </location>
</feature>
<feature type="compositionally biased region" description="Low complexity" evidence="1">
    <location>
        <begin position="237"/>
        <end position="265"/>
    </location>
</feature>
<evidence type="ECO:0000313" key="3">
    <source>
        <dbReference type="Proteomes" id="UP000218418"/>
    </source>
</evidence>
<dbReference type="OrthoDB" id="425813at2"/>
<organism evidence="2 3">
    <name type="scientific">Calothrix parasitica NIES-267</name>
    <dbReference type="NCBI Taxonomy" id="1973488"/>
    <lineage>
        <taxon>Bacteria</taxon>
        <taxon>Bacillati</taxon>
        <taxon>Cyanobacteriota</taxon>
        <taxon>Cyanophyceae</taxon>
        <taxon>Nostocales</taxon>
        <taxon>Calotrichaceae</taxon>
        <taxon>Calothrix</taxon>
    </lineage>
</organism>
<accession>A0A1Z4LYR5</accession>
<dbReference type="EMBL" id="AP018227">
    <property type="protein sequence ID" value="BAY86360.1"/>
    <property type="molecule type" value="Genomic_DNA"/>
</dbReference>
<evidence type="ECO:0008006" key="4">
    <source>
        <dbReference type="Google" id="ProtNLM"/>
    </source>
</evidence>
<dbReference type="Proteomes" id="UP000218418">
    <property type="component" value="Chromosome"/>
</dbReference>
<protein>
    <recommendedName>
        <fullName evidence="4">DUF4335 domain-containing protein</fullName>
    </recommendedName>
</protein>
<feature type="region of interest" description="Disordered" evidence="1">
    <location>
        <begin position="236"/>
        <end position="447"/>
    </location>
</feature>
<name>A0A1Z4LYR5_9CYAN</name>
<dbReference type="Pfam" id="PF14233">
    <property type="entry name" value="DUF4335"/>
    <property type="match status" value="1"/>
</dbReference>
<feature type="compositionally biased region" description="Polar residues" evidence="1">
    <location>
        <begin position="393"/>
        <end position="425"/>
    </location>
</feature>
<feature type="compositionally biased region" description="Low complexity" evidence="1">
    <location>
        <begin position="352"/>
        <end position="380"/>
    </location>
</feature>
<keyword evidence="3" id="KW-1185">Reference proteome</keyword>
<proteinExistence type="predicted"/>
<sequence>MPLSNPVIRRYTPPTCTLEVLAQSSPLSRWMGKSVLKQVRFNLRFDDPRQPEEELVVVQGDRDQLEILHTAVSGYVQEILQQSPENFWASRVEAPKTINTSQPTAVGDVLNPEGDIKRENIYLQPSSNLTHQLFLGSLASPVSGSSIQLSLLQLFDLATALDEYMADVVALPTETQETGRNRLAVPAWAPVAAVLVLGLGLMPLTYQYANRLREQNKTGEKIATADKKIGENAISVPSLEPLPTPTSLLTPSPNLSPLPLGTGLNVPSNASLPTPGASPVPTVGATQKPGVASSTNSSNSSSNIPLPPLGSNSFGSNTAKKPQIGQNLVIPNSPSTKTNTGLATKPNLEGNSSASLPRSRTSLPSPTLPSSLPSASLPSLRNPAKPKLPELPTQGSASPQINKNQGNSLANSSKSTSELLSQLRTSRADSAANNGEQSTATTAAASRETLFDTNQVAEVRNYLKQRWQPPSGLKQPLQYSLTVGVDGALEQILPLGKAARDYVDRAGIPQIGQPFVSPSRNGQNVKIRAVFKPNGQVQTFPETD</sequence>
<reference evidence="2 3" key="1">
    <citation type="submission" date="2017-06" db="EMBL/GenBank/DDBJ databases">
        <title>Genome sequencing of cyanobaciteial culture collection at National Institute for Environmental Studies (NIES).</title>
        <authorList>
            <person name="Hirose Y."/>
            <person name="Shimura Y."/>
            <person name="Fujisawa T."/>
            <person name="Nakamura Y."/>
            <person name="Kawachi M."/>
        </authorList>
    </citation>
    <scope>NUCLEOTIDE SEQUENCE [LARGE SCALE GENOMIC DNA]</scope>
    <source>
        <strain evidence="2 3">NIES-267</strain>
    </source>
</reference>
<evidence type="ECO:0000256" key="1">
    <source>
        <dbReference type="SAM" id="MobiDB-lite"/>
    </source>
</evidence>
<evidence type="ECO:0000313" key="2">
    <source>
        <dbReference type="EMBL" id="BAY86360.1"/>
    </source>
</evidence>
<gene>
    <name evidence="2" type="ORF">NIES267_58660</name>
</gene>
<dbReference type="AlphaFoldDB" id="A0A1Z4LYR5"/>
<feature type="compositionally biased region" description="Low complexity" evidence="1">
    <location>
        <begin position="293"/>
        <end position="313"/>
    </location>
</feature>
<dbReference type="InterPro" id="IPR025569">
    <property type="entry name" value="DUF4335"/>
</dbReference>